<keyword evidence="4 9" id="KW-0276">Fatty acid metabolism</keyword>
<feature type="region of interest" description="ACP-binding" evidence="9">
    <location>
        <begin position="241"/>
        <end position="245"/>
    </location>
</feature>
<dbReference type="Pfam" id="PF08541">
    <property type="entry name" value="ACP_syn_III_C"/>
    <property type="match status" value="1"/>
</dbReference>
<dbReference type="Gene3D" id="3.40.47.10">
    <property type="match status" value="1"/>
</dbReference>
<comment type="domain">
    <text evidence="9">The last Arg residue of the ACP-binding site is essential for the weak association between ACP/AcpP and FabH.</text>
</comment>
<keyword evidence="3 9" id="KW-0808">Transferase</keyword>
<sequence length="313" mass="33858">MPDLKLTNEMLESMVDTNDEWIVKRTGIRERRIAQNTATWELALEAGRRALEDAALDASELDLIIVGTATPDFFTPSVSCMVQGKLGASKAMAFDLSAACSGFVYSVDVADSFIRAGKAKTVLVICAETLSRIIDYTDRSTCVIFGDGAAAAVFQASEQEGVLTTYMRANGTLGECLKAQCLPVEDPLAQGPRAVCDHRFLKMAGSDVFRFTASAVPEAIDAVLHQANMTADQIDWFVLHQANVRILQMVTTRYGLDPKKVYVNIDRYGNTSGVSVALCLDEMRKNGQLKAGQHIVISGFGGGLTYGAALIRI</sequence>
<comment type="pathway">
    <text evidence="9">Lipid metabolism; fatty acid biosynthesis.</text>
</comment>
<keyword evidence="2 9" id="KW-0444">Lipid biosynthesis</keyword>
<dbReference type="GO" id="GO:0033818">
    <property type="term" value="F:beta-ketoacyl-acyl-carrier-protein synthase III activity"/>
    <property type="evidence" value="ECO:0007669"/>
    <property type="project" value="UniProtKB-UniRule"/>
</dbReference>
<evidence type="ECO:0000313" key="12">
    <source>
        <dbReference type="EMBL" id="EOQ39740.1"/>
    </source>
</evidence>
<comment type="catalytic activity">
    <reaction evidence="9">
        <text>malonyl-[ACP] + acetyl-CoA + H(+) = 3-oxobutanoyl-[ACP] + CO2 + CoA</text>
        <dbReference type="Rhea" id="RHEA:12080"/>
        <dbReference type="Rhea" id="RHEA-COMP:9623"/>
        <dbReference type="Rhea" id="RHEA-COMP:9625"/>
        <dbReference type="ChEBI" id="CHEBI:15378"/>
        <dbReference type="ChEBI" id="CHEBI:16526"/>
        <dbReference type="ChEBI" id="CHEBI:57287"/>
        <dbReference type="ChEBI" id="CHEBI:57288"/>
        <dbReference type="ChEBI" id="CHEBI:78449"/>
        <dbReference type="ChEBI" id="CHEBI:78450"/>
        <dbReference type="EC" id="2.3.1.180"/>
    </reaction>
</comment>
<evidence type="ECO:0000256" key="1">
    <source>
        <dbReference type="ARBA" id="ARBA00008642"/>
    </source>
</evidence>
<dbReference type="InterPro" id="IPR004655">
    <property type="entry name" value="FabH"/>
</dbReference>
<dbReference type="eggNOG" id="COG0332">
    <property type="taxonomic scope" value="Bacteria"/>
</dbReference>
<dbReference type="OrthoDB" id="9815506at2"/>
<evidence type="ECO:0000259" key="10">
    <source>
        <dbReference type="Pfam" id="PF08541"/>
    </source>
</evidence>
<keyword evidence="5 9" id="KW-0443">Lipid metabolism</keyword>
<comment type="function">
    <text evidence="9">Catalyzes the condensation reaction of fatty acid synthesis by the addition to an acyl acceptor of two carbons from malonyl-ACP. Catalyzes the first condensation reaction which initiates fatty acid synthesis and may therefore play a role in governing the total rate of fatty acid production. Possesses both acetoacetyl-ACP synthase and acetyl transacylase activities. Its substrate specificity determines the biosynthesis of branched-chain and/or straight-chain of fatty acids.</text>
</comment>
<evidence type="ECO:0000259" key="11">
    <source>
        <dbReference type="Pfam" id="PF08545"/>
    </source>
</evidence>
<dbReference type="NCBIfam" id="TIGR00747">
    <property type="entry name" value="fabH"/>
    <property type="match status" value="1"/>
</dbReference>
<dbReference type="NCBIfam" id="NF006829">
    <property type="entry name" value="PRK09352.1"/>
    <property type="match status" value="1"/>
</dbReference>
<comment type="similarity">
    <text evidence="1 9">Belongs to the thiolase-like superfamily. FabH family.</text>
</comment>
<dbReference type="InterPro" id="IPR013751">
    <property type="entry name" value="ACP_syn_III_N"/>
</dbReference>
<evidence type="ECO:0000313" key="13">
    <source>
        <dbReference type="Proteomes" id="UP000013981"/>
    </source>
</evidence>
<dbReference type="Pfam" id="PF08545">
    <property type="entry name" value="ACP_syn_III"/>
    <property type="match status" value="1"/>
</dbReference>
<evidence type="ECO:0000256" key="4">
    <source>
        <dbReference type="ARBA" id="ARBA00022832"/>
    </source>
</evidence>
<evidence type="ECO:0000256" key="8">
    <source>
        <dbReference type="ARBA" id="ARBA00023315"/>
    </source>
</evidence>
<comment type="caution">
    <text evidence="12">The sequence shown here is derived from an EMBL/GenBank/DDBJ whole genome shotgun (WGS) entry which is preliminary data.</text>
</comment>
<evidence type="ECO:0000256" key="9">
    <source>
        <dbReference type="HAMAP-Rule" id="MF_01815"/>
    </source>
</evidence>
<comment type="subcellular location">
    <subcellularLocation>
        <location evidence="9">Cytoplasm</location>
    </subcellularLocation>
</comment>
<dbReference type="InterPro" id="IPR013747">
    <property type="entry name" value="ACP_syn_III_C"/>
</dbReference>
<reference evidence="12 13" key="1">
    <citation type="submission" date="2013-01" db="EMBL/GenBank/DDBJ databases">
        <title>The Genome Sequence of Butyricicoccus pullicaecorum 1.2.</title>
        <authorList>
            <consortium name="The Broad Institute Genome Sequencing Platform"/>
            <person name="Earl A."/>
            <person name="Ward D."/>
            <person name="Feldgarden M."/>
            <person name="Gevers D."/>
            <person name="Van Immerseel F."/>
            <person name="Eeckhaut V."/>
            <person name="Walker B."/>
            <person name="Young S.K."/>
            <person name="Zeng Q."/>
            <person name="Gargeya S."/>
            <person name="Fitzgerald M."/>
            <person name="Haas B."/>
            <person name="Abouelleil A."/>
            <person name="Alvarado L."/>
            <person name="Arachchi H.M."/>
            <person name="Berlin A.M."/>
            <person name="Chapman S.B."/>
            <person name="Dewar J."/>
            <person name="Goldberg J."/>
            <person name="Griggs A."/>
            <person name="Gujja S."/>
            <person name="Hansen M."/>
            <person name="Howarth C."/>
            <person name="Imamovic A."/>
            <person name="Larimer J."/>
            <person name="McCowan C."/>
            <person name="Murphy C."/>
            <person name="Neiman D."/>
            <person name="Pearson M."/>
            <person name="Priest M."/>
            <person name="Roberts A."/>
            <person name="Saif S."/>
            <person name="Shea T."/>
            <person name="Sisk P."/>
            <person name="Sykes S."/>
            <person name="Wortman J."/>
            <person name="Nusbaum C."/>
            <person name="Birren B."/>
        </authorList>
    </citation>
    <scope>NUCLEOTIDE SEQUENCE [LARGE SCALE GENOMIC DNA]</scope>
    <source>
        <strain evidence="12 13">1.2</strain>
    </source>
</reference>
<organism evidence="12 13">
    <name type="scientific">Butyricicoccus pullicaecorum 1.2</name>
    <dbReference type="NCBI Taxonomy" id="1203606"/>
    <lineage>
        <taxon>Bacteria</taxon>
        <taxon>Bacillati</taxon>
        <taxon>Bacillota</taxon>
        <taxon>Clostridia</taxon>
        <taxon>Eubacteriales</taxon>
        <taxon>Butyricicoccaceae</taxon>
        <taxon>Butyricicoccus</taxon>
    </lineage>
</organism>
<dbReference type="PANTHER" id="PTHR43091">
    <property type="entry name" value="3-OXOACYL-[ACYL-CARRIER-PROTEIN] SYNTHASE"/>
    <property type="match status" value="1"/>
</dbReference>
<feature type="domain" description="Beta-ketoacyl-[acyl-carrier-protein] synthase III C-terminal" evidence="10">
    <location>
        <begin position="224"/>
        <end position="313"/>
    </location>
</feature>
<feature type="active site" evidence="9">
    <location>
        <position position="100"/>
    </location>
</feature>
<name>R8W468_9FIRM</name>
<protein>
    <recommendedName>
        <fullName evidence="9">Beta-ketoacyl-[acyl-carrier-protein] synthase III</fullName>
        <shortName evidence="9">Beta-ketoacyl-ACP synthase III</shortName>
        <shortName evidence="9">KAS III</shortName>
        <ecNumber evidence="9">2.3.1.180</ecNumber>
    </recommendedName>
    <alternativeName>
        <fullName evidence="9">3-oxoacyl-[acyl-carrier-protein] synthase 3</fullName>
    </alternativeName>
    <alternativeName>
        <fullName evidence="9">3-oxoacyl-[acyl-carrier-protein] synthase III</fullName>
    </alternativeName>
</protein>
<dbReference type="GO" id="GO:0005737">
    <property type="term" value="C:cytoplasm"/>
    <property type="evidence" value="ECO:0007669"/>
    <property type="project" value="UniProtKB-SubCell"/>
</dbReference>
<comment type="subunit">
    <text evidence="9">Homodimer.</text>
</comment>
<dbReference type="AlphaFoldDB" id="R8W468"/>
<evidence type="ECO:0000256" key="2">
    <source>
        <dbReference type="ARBA" id="ARBA00022516"/>
    </source>
</evidence>
<feature type="active site" evidence="9">
    <location>
        <position position="270"/>
    </location>
</feature>
<feature type="domain" description="Beta-ketoacyl-[acyl-carrier-protein] synthase III N-terminal" evidence="11">
    <location>
        <begin position="94"/>
        <end position="171"/>
    </location>
</feature>
<dbReference type="HAMAP" id="MF_01815">
    <property type="entry name" value="FabH"/>
    <property type="match status" value="1"/>
</dbReference>
<dbReference type="CDD" id="cd00830">
    <property type="entry name" value="KAS_III"/>
    <property type="match status" value="1"/>
</dbReference>
<keyword evidence="9" id="KW-0963">Cytoplasm</keyword>
<dbReference type="Proteomes" id="UP000013981">
    <property type="component" value="Unassembled WGS sequence"/>
</dbReference>
<gene>
    <name evidence="9" type="primary">fabH</name>
    <name evidence="12" type="ORF">HMPREF1526_00436</name>
</gene>
<dbReference type="UniPathway" id="UPA00094"/>
<dbReference type="PANTHER" id="PTHR43091:SF1">
    <property type="entry name" value="BETA-KETOACYL-[ACYL-CARRIER-PROTEIN] SYNTHASE III, CHLOROPLASTIC"/>
    <property type="match status" value="1"/>
</dbReference>
<keyword evidence="6 9" id="KW-0275">Fatty acid biosynthesis</keyword>
<dbReference type="EC" id="2.3.1.180" evidence="9"/>
<proteinExistence type="inferred from homology"/>
<dbReference type="InterPro" id="IPR016039">
    <property type="entry name" value="Thiolase-like"/>
</dbReference>
<evidence type="ECO:0000256" key="3">
    <source>
        <dbReference type="ARBA" id="ARBA00022679"/>
    </source>
</evidence>
<accession>R8W468</accession>
<dbReference type="GO" id="GO:0004315">
    <property type="term" value="F:3-oxoacyl-[acyl-carrier-protein] synthase activity"/>
    <property type="evidence" value="ECO:0007669"/>
    <property type="project" value="InterPro"/>
</dbReference>
<dbReference type="HOGENOM" id="CLU_039592_3_1_9"/>
<evidence type="ECO:0000256" key="6">
    <source>
        <dbReference type="ARBA" id="ARBA00023160"/>
    </source>
</evidence>
<keyword evidence="13" id="KW-1185">Reference proteome</keyword>
<evidence type="ECO:0000256" key="7">
    <source>
        <dbReference type="ARBA" id="ARBA00023268"/>
    </source>
</evidence>
<dbReference type="GO" id="GO:0006633">
    <property type="term" value="P:fatty acid biosynthetic process"/>
    <property type="evidence" value="ECO:0007669"/>
    <property type="project" value="UniProtKB-UniRule"/>
</dbReference>
<dbReference type="PATRIC" id="fig|1203606.4.peg.406"/>
<keyword evidence="8 9" id="KW-0012">Acyltransferase</keyword>
<dbReference type="SUPFAM" id="SSF53901">
    <property type="entry name" value="Thiolase-like"/>
    <property type="match status" value="1"/>
</dbReference>
<feature type="active site" evidence="9">
    <location>
        <position position="240"/>
    </location>
</feature>
<evidence type="ECO:0000256" key="5">
    <source>
        <dbReference type="ARBA" id="ARBA00023098"/>
    </source>
</evidence>
<dbReference type="EMBL" id="AQOB01000002">
    <property type="protein sequence ID" value="EOQ39740.1"/>
    <property type="molecule type" value="Genomic_DNA"/>
</dbReference>
<keyword evidence="7 9" id="KW-0511">Multifunctional enzyme</keyword>